<evidence type="ECO:0000313" key="1">
    <source>
        <dbReference type="EMBL" id="QIE87320.1"/>
    </source>
</evidence>
<reference evidence="1 2" key="1">
    <citation type="submission" date="2020-02" db="EMBL/GenBank/DDBJ databases">
        <title>Integrative conjugative elements (ICEs) and plasmids drive adaptation of Pseudomonas nitroreducens strain HBP1 to wastewater environment.</title>
        <authorList>
            <person name="Sentchilo V."/>
            <person name="Carraro N."/>
            <person name="Bertelli C."/>
            <person name="van der Meer J.R."/>
        </authorList>
    </citation>
    <scope>NUCLEOTIDE SEQUENCE [LARGE SCALE GENOMIC DNA]</scope>
    <source>
        <strain evidence="1 2">HBP1</strain>
    </source>
</reference>
<name>A0A6G6IWX7_PSENT</name>
<dbReference type="EMBL" id="CP049140">
    <property type="protein sequence ID" value="QIE87320.1"/>
    <property type="molecule type" value="Genomic_DNA"/>
</dbReference>
<protein>
    <submittedName>
        <fullName evidence="1">Uncharacterized protein</fullName>
    </submittedName>
</protein>
<accession>A0A6G6IWX7</accession>
<dbReference type="AlphaFoldDB" id="A0A6G6IWX7"/>
<sequence length="158" mass="17461">MARYVSAAAYEVRKPDGTVVARIIRGVYLQADPIHQGGFDPYYAGTVITGDNGERIVHMRIGPPLGVIEGRTLVTGSGERWELVDLPGLGSRVEDPDVFRNMLMRRELAIEMGDLRRVTWLDVQIESAAWMVCPDCGDRFGDRDDCPTCQGQGIVPDP</sequence>
<dbReference type="Proteomes" id="UP000501063">
    <property type="component" value="Chromosome"/>
</dbReference>
<proteinExistence type="predicted"/>
<dbReference type="KEGG" id="pnt:G5B91_14005"/>
<organism evidence="1 2">
    <name type="scientific">Pseudomonas nitroreducens</name>
    <dbReference type="NCBI Taxonomy" id="46680"/>
    <lineage>
        <taxon>Bacteria</taxon>
        <taxon>Pseudomonadati</taxon>
        <taxon>Pseudomonadota</taxon>
        <taxon>Gammaproteobacteria</taxon>
        <taxon>Pseudomonadales</taxon>
        <taxon>Pseudomonadaceae</taxon>
        <taxon>Pseudomonas</taxon>
    </lineage>
</organism>
<dbReference type="RefSeq" id="WP_037006496.1">
    <property type="nucleotide sequence ID" value="NZ_CP049140.1"/>
</dbReference>
<evidence type="ECO:0000313" key="2">
    <source>
        <dbReference type="Proteomes" id="UP000501063"/>
    </source>
</evidence>
<gene>
    <name evidence="1" type="ORF">G5B91_14005</name>
</gene>